<dbReference type="Pfam" id="PF13439">
    <property type="entry name" value="Glyco_transf_4"/>
    <property type="match status" value="1"/>
</dbReference>
<keyword evidence="1" id="KW-1133">Transmembrane helix</keyword>
<dbReference type="RefSeq" id="WP_226586118.1">
    <property type="nucleotide sequence ID" value="NZ_BLAY01000086.1"/>
</dbReference>
<reference evidence="3" key="1">
    <citation type="submission" date="2019-10" db="EMBL/GenBank/DDBJ databases">
        <title>Draft genome sequece of Microseira wollei NIES-4236.</title>
        <authorList>
            <person name="Yamaguchi H."/>
            <person name="Suzuki S."/>
            <person name="Kawachi M."/>
        </authorList>
    </citation>
    <scope>NUCLEOTIDE SEQUENCE</scope>
    <source>
        <strain evidence="3">NIES-4236</strain>
    </source>
</reference>
<dbReference type="AlphaFoldDB" id="A0AAV3XDF8"/>
<comment type="caution">
    <text evidence="3">The sequence shown here is derived from an EMBL/GenBank/DDBJ whole genome shotgun (WGS) entry which is preliminary data.</text>
</comment>
<keyword evidence="1" id="KW-0472">Membrane</keyword>
<gene>
    <name evidence="3" type="ORF">MiSe_50870</name>
</gene>
<dbReference type="SUPFAM" id="SSF53756">
    <property type="entry name" value="UDP-Glycosyltransferase/glycogen phosphorylase"/>
    <property type="match status" value="1"/>
</dbReference>
<dbReference type="Gene3D" id="3.40.50.2000">
    <property type="entry name" value="Glycogen Phosphorylase B"/>
    <property type="match status" value="1"/>
</dbReference>
<dbReference type="EMBL" id="BLAY01000086">
    <property type="protein sequence ID" value="GET40278.1"/>
    <property type="molecule type" value="Genomic_DNA"/>
</dbReference>
<protein>
    <recommendedName>
        <fullName evidence="2">Glycosyltransferase subfamily 4-like N-terminal domain-containing protein</fullName>
    </recommendedName>
</protein>
<feature type="domain" description="Glycosyltransferase subfamily 4-like N-terminal" evidence="2">
    <location>
        <begin position="21"/>
        <end position="207"/>
    </location>
</feature>
<evidence type="ECO:0000256" key="1">
    <source>
        <dbReference type="SAM" id="Phobius"/>
    </source>
</evidence>
<proteinExistence type="predicted"/>
<keyword evidence="4" id="KW-1185">Reference proteome</keyword>
<evidence type="ECO:0000313" key="4">
    <source>
        <dbReference type="Proteomes" id="UP001050975"/>
    </source>
</evidence>
<dbReference type="Proteomes" id="UP001050975">
    <property type="component" value="Unassembled WGS sequence"/>
</dbReference>
<accession>A0AAV3XDF8</accession>
<evidence type="ECO:0000313" key="3">
    <source>
        <dbReference type="EMBL" id="GET40278.1"/>
    </source>
</evidence>
<keyword evidence="1" id="KW-0812">Transmembrane</keyword>
<organism evidence="3 4">
    <name type="scientific">Microseira wollei NIES-4236</name>
    <dbReference type="NCBI Taxonomy" id="2530354"/>
    <lineage>
        <taxon>Bacteria</taxon>
        <taxon>Bacillati</taxon>
        <taxon>Cyanobacteriota</taxon>
        <taxon>Cyanophyceae</taxon>
        <taxon>Oscillatoriophycideae</taxon>
        <taxon>Aerosakkonematales</taxon>
        <taxon>Aerosakkonemataceae</taxon>
        <taxon>Microseira</taxon>
    </lineage>
</organism>
<dbReference type="InterPro" id="IPR028098">
    <property type="entry name" value="Glyco_trans_4-like_N"/>
</dbReference>
<sequence length="456" mass="52915">MKKLLSICYNFPPEPRTTSNRIARIMKYLQKDWQIEVITPVEDGYLGEEIAVHSVKNWYPKYLIDLLIKIKLEKLLEWVIPFWGEPAFFWLAPALNKARKLIKQERPDVIVAFMMPYSIGIIGVITKWLTGLPLVLNFDDSPTCDDMHSSFYSWFHYRLTLWMENFYVHQADAVIYVSQLNLERVRSRQPQQDRSKFHLVRYGADPEEFSQYPARTDNEFHITYTGAMAGWFEFYYKPGEKTCIKKIYQAWLKLGHYQIAKLDQRSASPMFVGQAVQQVLINYPEWEGKIKIKIYGNLFAKYVVDRALQNQNLTNIVSVSSPVSNEKSIELACQCDLLFLTLPARPPGSCPGGRISGKTYEYLMTDRPILAAVPKGENWDYLEGKPGVWLVEPTDVSTMIKVISKIAAAKFSGKQLTFDRTHLYDELSYVTRAKEFSDVLDKAIYIRQSYPKIRMI</sequence>
<feature type="transmembrane region" description="Helical" evidence="1">
    <location>
        <begin position="109"/>
        <end position="129"/>
    </location>
</feature>
<evidence type="ECO:0000259" key="2">
    <source>
        <dbReference type="Pfam" id="PF13439"/>
    </source>
</evidence>
<name>A0AAV3XDF8_9CYAN</name>